<evidence type="ECO:0000256" key="2">
    <source>
        <dbReference type="ARBA" id="ARBA00022679"/>
    </source>
</evidence>
<reference evidence="6" key="1">
    <citation type="journal article" date="2023" name="Mol. Phylogenet. Evol.">
        <title>Genome-scale phylogeny and comparative genomics of the fungal order Sordariales.</title>
        <authorList>
            <person name="Hensen N."/>
            <person name="Bonometti L."/>
            <person name="Westerberg I."/>
            <person name="Brannstrom I.O."/>
            <person name="Guillou S."/>
            <person name="Cros-Aarteil S."/>
            <person name="Calhoun S."/>
            <person name="Haridas S."/>
            <person name="Kuo A."/>
            <person name="Mondo S."/>
            <person name="Pangilinan J."/>
            <person name="Riley R."/>
            <person name="LaButti K."/>
            <person name="Andreopoulos B."/>
            <person name="Lipzen A."/>
            <person name="Chen C."/>
            <person name="Yan M."/>
            <person name="Daum C."/>
            <person name="Ng V."/>
            <person name="Clum A."/>
            <person name="Steindorff A."/>
            <person name="Ohm R.A."/>
            <person name="Martin F."/>
            <person name="Silar P."/>
            <person name="Natvig D.O."/>
            <person name="Lalanne C."/>
            <person name="Gautier V."/>
            <person name="Ament-Velasquez S.L."/>
            <person name="Kruys A."/>
            <person name="Hutchinson M.I."/>
            <person name="Powell A.J."/>
            <person name="Barry K."/>
            <person name="Miller A.N."/>
            <person name="Grigoriev I.V."/>
            <person name="Debuchy R."/>
            <person name="Gladieux P."/>
            <person name="Hiltunen Thoren M."/>
            <person name="Johannesson H."/>
        </authorList>
    </citation>
    <scope>NUCLEOTIDE SEQUENCE [LARGE SCALE GENOMIC DNA]</scope>
    <source>
        <strain evidence="6">CBS 340.73</strain>
    </source>
</reference>
<dbReference type="Gene3D" id="3.40.50.150">
    <property type="entry name" value="Vaccinia Virus protein VP39"/>
    <property type="match status" value="1"/>
</dbReference>
<dbReference type="PROSITE" id="PS51683">
    <property type="entry name" value="SAM_OMT_II"/>
    <property type="match status" value="1"/>
</dbReference>
<dbReference type="EMBL" id="MU853800">
    <property type="protein sequence ID" value="KAK3940163.1"/>
    <property type="molecule type" value="Genomic_DNA"/>
</dbReference>
<evidence type="ECO:0000256" key="1">
    <source>
        <dbReference type="ARBA" id="ARBA00022603"/>
    </source>
</evidence>
<keyword evidence="6" id="KW-1185">Reference proteome</keyword>
<keyword evidence="2" id="KW-0808">Transferase</keyword>
<evidence type="ECO:0000313" key="6">
    <source>
        <dbReference type="Proteomes" id="UP001303473"/>
    </source>
</evidence>
<dbReference type="PANTHER" id="PTHR43712">
    <property type="entry name" value="PUTATIVE (AFU_ORTHOLOGUE AFUA_4G14580)-RELATED"/>
    <property type="match status" value="1"/>
</dbReference>
<dbReference type="InterPro" id="IPR001077">
    <property type="entry name" value="COMT_C"/>
</dbReference>
<dbReference type="Pfam" id="PF00891">
    <property type="entry name" value="Methyltransf_2"/>
    <property type="match status" value="1"/>
</dbReference>
<dbReference type="Proteomes" id="UP001303473">
    <property type="component" value="Unassembled WGS sequence"/>
</dbReference>
<dbReference type="Gene3D" id="1.10.10.10">
    <property type="entry name" value="Winged helix-like DNA-binding domain superfamily/Winged helix DNA-binding domain"/>
    <property type="match status" value="1"/>
</dbReference>
<accession>A0AAN6N9E5</accession>
<dbReference type="AlphaFoldDB" id="A0AAN6N9E5"/>
<dbReference type="SUPFAM" id="SSF53335">
    <property type="entry name" value="S-adenosyl-L-methionine-dependent methyltransferases"/>
    <property type="match status" value="1"/>
</dbReference>
<feature type="domain" description="O-methyltransferase C-terminal" evidence="4">
    <location>
        <begin position="208"/>
        <end position="411"/>
    </location>
</feature>
<evidence type="ECO:0000259" key="4">
    <source>
        <dbReference type="Pfam" id="PF00891"/>
    </source>
</evidence>
<organism evidence="5 6">
    <name type="scientific">Diplogelasinospora grovesii</name>
    <dbReference type="NCBI Taxonomy" id="303347"/>
    <lineage>
        <taxon>Eukaryota</taxon>
        <taxon>Fungi</taxon>
        <taxon>Dikarya</taxon>
        <taxon>Ascomycota</taxon>
        <taxon>Pezizomycotina</taxon>
        <taxon>Sordariomycetes</taxon>
        <taxon>Sordariomycetidae</taxon>
        <taxon>Sordariales</taxon>
        <taxon>Diplogelasinosporaceae</taxon>
        <taxon>Diplogelasinospora</taxon>
    </lineage>
</organism>
<evidence type="ECO:0000256" key="3">
    <source>
        <dbReference type="ARBA" id="ARBA00022691"/>
    </source>
</evidence>
<dbReference type="InterPro" id="IPR036390">
    <property type="entry name" value="WH_DNA-bd_sf"/>
</dbReference>
<sequence length="461" mass="51227">MAASNINGNHGAVVAAPEYDTSFAAQPADLDAVPGLLNDIAFLKGNYNLDLSANREARLYLLAKARSLVQALESPRETMLKHCGAETASFFMISLGIDVGLFHYLAKDNARPKKATEISKGLSFEVDGLRRILRHLAAMGHIIQTGNDEYKPNNFSKALTIPIVADGYPFYRSVCLPPMVNLHKWMKTKGYITPTTGKDNPFTFGNQTDMSMFEYMAAFPQFNQQFNHHMGGYRLGRPAWFDRSIYPVQQNLMEGFNPKYGGGAFMIDIGGNLGHDLERFRQAFPDHPGRLILQDQDSVIERVIPTLGTPALHKSVELMGHNFFTPEPVKGARCYYLHHILHDWPDDKCVDIVSHIKAAMQPGYSKLLVNEHIIPSMGASWEATYLDLYMMTLFGARERTDEDWRNLLERQCGLKITNIYNPGNGVEGIVECEVPIQNNMGGMGGQGQGLGQNGYATGSSS</sequence>
<dbReference type="InterPro" id="IPR029063">
    <property type="entry name" value="SAM-dependent_MTases_sf"/>
</dbReference>
<dbReference type="InterPro" id="IPR036388">
    <property type="entry name" value="WH-like_DNA-bd_sf"/>
</dbReference>
<dbReference type="PANTHER" id="PTHR43712:SF17">
    <property type="entry name" value="O-METHYLTRANSFERASE"/>
    <property type="match status" value="1"/>
</dbReference>
<dbReference type="SUPFAM" id="SSF46785">
    <property type="entry name" value="Winged helix' DNA-binding domain"/>
    <property type="match status" value="1"/>
</dbReference>
<evidence type="ECO:0000313" key="5">
    <source>
        <dbReference type="EMBL" id="KAK3940163.1"/>
    </source>
</evidence>
<keyword evidence="1 5" id="KW-0489">Methyltransferase</keyword>
<name>A0AAN6N9E5_9PEZI</name>
<proteinExistence type="predicted"/>
<comment type="caution">
    <text evidence="5">The sequence shown here is derived from an EMBL/GenBank/DDBJ whole genome shotgun (WGS) entry which is preliminary data.</text>
</comment>
<protein>
    <submittedName>
        <fullName evidence="5">S-adenosyl-L-methionine-dependent methyltransferase</fullName>
    </submittedName>
</protein>
<dbReference type="GO" id="GO:0032259">
    <property type="term" value="P:methylation"/>
    <property type="evidence" value="ECO:0007669"/>
    <property type="project" value="UniProtKB-KW"/>
</dbReference>
<keyword evidence="3" id="KW-0949">S-adenosyl-L-methionine</keyword>
<gene>
    <name evidence="5" type="ORF">QBC46DRAFT_130311</name>
</gene>
<dbReference type="GO" id="GO:0008171">
    <property type="term" value="F:O-methyltransferase activity"/>
    <property type="evidence" value="ECO:0007669"/>
    <property type="project" value="InterPro"/>
</dbReference>
<dbReference type="InterPro" id="IPR016461">
    <property type="entry name" value="COMT-like"/>
</dbReference>